<keyword evidence="2" id="KW-1133">Transmembrane helix</keyword>
<evidence type="ECO:0000259" key="3">
    <source>
        <dbReference type="Pfam" id="PF01464"/>
    </source>
</evidence>
<dbReference type="Proteomes" id="UP000431744">
    <property type="component" value="Unassembled WGS sequence"/>
</dbReference>
<accession>A0A6H9WPS7</accession>
<dbReference type="EMBL" id="WBJY01000003">
    <property type="protein sequence ID" value="KAB1647925.1"/>
    <property type="molecule type" value="Genomic_DNA"/>
</dbReference>
<evidence type="ECO:0000313" key="5">
    <source>
        <dbReference type="Proteomes" id="UP000431744"/>
    </source>
</evidence>
<dbReference type="AlphaFoldDB" id="A0A6H9WPS7"/>
<comment type="caution">
    <text evidence="4">The sequence shown here is derived from an EMBL/GenBank/DDBJ whole genome shotgun (WGS) entry which is preliminary data.</text>
</comment>
<keyword evidence="2" id="KW-0812">Transmembrane</keyword>
<feature type="compositionally biased region" description="Low complexity" evidence="1">
    <location>
        <begin position="113"/>
        <end position="123"/>
    </location>
</feature>
<keyword evidence="5" id="KW-1185">Reference proteome</keyword>
<name>A0A6H9WPS7_9MICO</name>
<dbReference type="OrthoDB" id="9766277at2"/>
<dbReference type="InterPro" id="IPR023346">
    <property type="entry name" value="Lysozyme-like_dom_sf"/>
</dbReference>
<dbReference type="SUPFAM" id="SSF53955">
    <property type="entry name" value="Lysozyme-like"/>
    <property type="match status" value="1"/>
</dbReference>
<evidence type="ECO:0000313" key="4">
    <source>
        <dbReference type="EMBL" id="KAB1647925.1"/>
    </source>
</evidence>
<proteinExistence type="predicted"/>
<feature type="region of interest" description="Disordered" evidence="1">
    <location>
        <begin position="96"/>
        <end position="133"/>
    </location>
</feature>
<organism evidence="4 5">
    <name type="scientific">Pseudoclavibacter endophyticus</name>
    <dbReference type="NCBI Taxonomy" id="1778590"/>
    <lineage>
        <taxon>Bacteria</taxon>
        <taxon>Bacillati</taxon>
        <taxon>Actinomycetota</taxon>
        <taxon>Actinomycetes</taxon>
        <taxon>Micrococcales</taxon>
        <taxon>Microbacteriaceae</taxon>
        <taxon>Pseudoclavibacter</taxon>
    </lineage>
</organism>
<evidence type="ECO:0000256" key="2">
    <source>
        <dbReference type="SAM" id="Phobius"/>
    </source>
</evidence>
<protein>
    <submittedName>
        <fullName evidence="4">Transglycosylase SLT domain-containing protein</fullName>
    </submittedName>
</protein>
<dbReference type="Pfam" id="PF01464">
    <property type="entry name" value="SLT"/>
    <property type="match status" value="1"/>
</dbReference>
<reference evidence="4 5" key="1">
    <citation type="submission" date="2019-09" db="EMBL/GenBank/DDBJ databases">
        <title>Phylogeny of genus Pseudoclavibacter and closely related genus.</title>
        <authorList>
            <person name="Li Y."/>
        </authorList>
    </citation>
    <scope>NUCLEOTIDE SEQUENCE [LARGE SCALE GENOMIC DNA]</scope>
    <source>
        <strain evidence="4 5">EGI 60007</strain>
    </source>
</reference>
<sequence length="237" mass="24780">MTDQHFARVGAVRAVRPRAARNRTAKVLAPAVASFAIAGIALVAVAQGAGGTQEVSSVPSIDEIAQAQAQGYGAALVGDQEPIADDSVTTDRAGEAGAVTVTTPEPKPEPEPIETGSGTDSTGGNSGGAPTDVDMAYDPDSFKGYAASRMGAYGWGSDQMQCLDLLWEKESNWNPNAENPSGAFGIPQAMPLHFPNGWGEFRTNAYVQIDWGLNYIAGSSYGAPCAAWNHSQANNWY</sequence>
<evidence type="ECO:0000256" key="1">
    <source>
        <dbReference type="SAM" id="MobiDB-lite"/>
    </source>
</evidence>
<dbReference type="Gene3D" id="1.10.530.10">
    <property type="match status" value="1"/>
</dbReference>
<feature type="domain" description="Transglycosylase SLT" evidence="3">
    <location>
        <begin position="162"/>
        <end position="196"/>
    </location>
</feature>
<dbReference type="InterPro" id="IPR008258">
    <property type="entry name" value="Transglycosylase_SLT_dom_1"/>
</dbReference>
<gene>
    <name evidence="4" type="ORF">F8O04_12880</name>
</gene>
<feature type="transmembrane region" description="Helical" evidence="2">
    <location>
        <begin position="27"/>
        <end position="46"/>
    </location>
</feature>
<keyword evidence="2" id="KW-0472">Membrane</keyword>